<comment type="caution">
    <text evidence="2">The sequence shown here is derived from an EMBL/GenBank/DDBJ whole genome shotgun (WGS) entry which is preliminary data.</text>
</comment>
<keyword evidence="3" id="KW-1185">Reference proteome</keyword>
<dbReference type="EMBL" id="JASCZI010061145">
    <property type="protein sequence ID" value="MED6137792.1"/>
    <property type="molecule type" value="Genomic_DNA"/>
</dbReference>
<reference evidence="2 3" key="1">
    <citation type="journal article" date="2023" name="Plants (Basel)">
        <title>Bridging the Gap: Combining Genomics and Transcriptomics Approaches to Understand Stylosanthes scabra, an Orphan Legume from the Brazilian Caatinga.</title>
        <authorList>
            <person name="Ferreira-Neto J.R.C."/>
            <person name="da Silva M.D."/>
            <person name="Binneck E."/>
            <person name="de Melo N.F."/>
            <person name="da Silva R.H."/>
            <person name="de Melo A.L.T.M."/>
            <person name="Pandolfi V."/>
            <person name="Bustamante F.O."/>
            <person name="Brasileiro-Vidal A.C."/>
            <person name="Benko-Iseppon A.M."/>
        </authorList>
    </citation>
    <scope>NUCLEOTIDE SEQUENCE [LARGE SCALE GENOMIC DNA]</scope>
    <source>
        <tissue evidence="2">Leaves</tissue>
    </source>
</reference>
<name>A0ABU6SN10_9FABA</name>
<evidence type="ECO:0000313" key="3">
    <source>
        <dbReference type="Proteomes" id="UP001341840"/>
    </source>
</evidence>
<accession>A0ABU6SN10</accession>
<proteinExistence type="predicted"/>
<evidence type="ECO:0000313" key="2">
    <source>
        <dbReference type="EMBL" id="MED6137792.1"/>
    </source>
</evidence>
<organism evidence="2 3">
    <name type="scientific">Stylosanthes scabra</name>
    <dbReference type="NCBI Taxonomy" id="79078"/>
    <lineage>
        <taxon>Eukaryota</taxon>
        <taxon>Viridiplantae</taxon>
        <taxon>Streptophyta</taxon>
        <taxon>Embryophyta</taxon>
        <taxon>Tracheophyta</taxon>
        <taxon>Spermatophyta</taxon>
        <taxon>Magnoliopsida</taxon>
        <taxon>eudicotyledons</taxon>
        <taxon>Gunneridae</taxon>
        <taxon>Pentapetalae</taxon>
        <taxon>rosids</taxon>
        <taxon>fabids</taxon>
        <taxon>Fabales</taxon>
        <taxon>Fabaceae</taxon>
        <taxon>Papilionoideae</taxon>
        <taxon>50 kb inversion clade</taxon>
        <taxon>dalbergioids sensu lato</taxon>
        <taxon>Dalbergieae</taxon>
        <taxon>Pterocarpus clade</taxon>
        <taxon>Stylosanthes</taxon>
    </lineage>
</organism>
<sequence length="113" mass="12811">MVGETSSIFEGKMRNPTDSGASSHGGVSKRKLKGHHYNGGRCYHGLEATVLKSHTTEYPNRWFLRCPHYKVDEVPGIDIEKYVHEKNLSHQTYSWEDNGNIGIGSFREDAKFV</sequence>
<dbReference type="Proteomes" id="UP001341840">
    <property type="component" value="Unassembled WGS sequence"/>
</dbReference>
<protein>
    <submittedName>
        <fullName evidence="2">Uncharacterized protein</fullName>
    </submittedName>
</protein>
<gene>
    <name evidence="2" type="ORF">PIB30_068317</name>
</gene>
<feature type="region of interest" description="Disordered" evidence="1">
    <location>
        <begin position="1"/>
        <end position="32"/>
    </location>
</feature>
<evidence type="ECO:0000256" key="1">
    <source>
        <dbReference type="SAM" id="MobiDB-lite"/>
    </source>
</evidence>